<dbReference type="GO" id="GO:0003677">
    <property type="term" value="F:DNA binding"/>
    <property type="evidence" value="ECO:0007669"/>
    <property type="project" value="UniProtKB-KW"/>
</dbReference>
<reference evidence="3" key="2">
    <citation type="submission" date="2020-09" db="EMBL/GenBank/DDBJ databases">
        <authorList>
            <person name="Sun Q."/>
            <person name="Zhou Y."/>
        </authorList>
    </citation>
    <scope>NUCLEOTIDE SEQUENCE</scope>
    <source>
        <strain evidence="3">CGMCC 4.7679</strain>
    </source>
</reference>
<dbReference type="InterPro" id="IPR009057">
    <property type="entry name" value="Homeodomain-like_sf"/>
</dbReference>
<comment type="caution">
    <text evidence="3">The sequence shown here is derived from an EMBL/GenBank/DDBJ whole genome shotgun (WGS) entry which is preliminary data.</text>
</comment>
<keyword evidence="1" id="KW-0238">DNA-binding</keyword>
<dbReference type="AlphaFoldDB" id="A0A8H9IMW4"/>
<sequence length="53" mass="5829">MRGPYAKTAGRVEHILDATAELFAASGYRAATMKDIAQRAGRMGSRRDRHVLP</sequence>
<gene>
    <name evidence="3" type="ORF">GCM10017566_05370</name>
</gene>
<accession>A0A8H9IMW4</accession>
<organism evidence="3 4">
    <name type="scientific">Amycolatopsis bartoniae</name>
    <dbReference type="NCBI Taxonomy" id="941986"/>
    <lineage>
        <taxon>Bacteria</taxon>
        <taxon>Bacillati</taxon>
        <taxon>Actinomycetota</taxon>
        <taxon>Actinomycetes</taxon>
        <taxon>Pseudonocardiales</taxon>
        <taxon>Pseudonocardiaceae</taxon>
        <taxon>Amycolatopsis</taxon>
    </lineage>
</organism>
<evidence type="ECO:0000256" key="1">
    <source>
        <dbReference type="ARBA" id="ARBA00023125"/>
    </source>
</evidence>
<keyword evidence="4" id="KW-1185">Reference proteome</keyword>
<feature type="domain" description="HTH tetR-type" evidence="2">
    <location>
        <begin position="15"/>
        <end position="41"/>
    </location>
</feature>
<evidence type="ECO:0000313" key="3">
    <source>
        <dbReference type="EMBL" id="GHF35476.1"/>
    </source>
</evidence>
<dbReference type="Pfam" id="PF00440">
    <property type="entry name" value="TetR_N"/>
    <property type="match status" value="1"/>
</dbReference>
<dbReference type="InterPro" id="IPR001647">
    <property type="entry name" value="HTH_TetR"/>
</dbReference>
<proteinExistence type="predicted"/>
<protein>
    <recommendedName>
        <fullName evidence="2">HTH tetR-type domain-containing protein</fullName>
    </recommendedName>
</protein>
<dbReference type="EMBL" id="BNAV01000001">
    <property type="protein sequence ID" value="GHF35476.1"/>
    <property type="molecule type" value="Genomic_DNA"/>
</dbReference>
<evidence type="ECO:0000313" key="4">
    <source>
        <dbReference type="Proteomes" id="UP000658656"/>
    </source>
</evidence>
<name>A0A8H9IMW4_9PSEU</name>
<dbReference type="Gene3D" id="1.10.10.60">
    <property type="entry name" value="Homeodomain-like"/>
    <property type="match status" value="1"/>
</dbReference>
<reference evidence="3" key="1">
    <citation type="journal article" date="2014" name="Int. J. Syst. Evol. Microbiol.">
        <title>Complete genome sequence of Corynebacterium casei LMG S-19264T (=DSM 44701T), isolated from a smear-ripened cheese.</title>
        <authorList>
            <consortium name="US DOE Joint Genome Institute (JGI-PGF)"/>
            <person name="Walter F."/>
            <person name="Albersmeier A."/>
            <person name="Kalinowski J."/>
            <person name="Ruckert C."/>
        </authorList>
    </citation>
    <scope>NUCLEOTIDE SEQUENCE</scope>
    <source>
        <strain evidence="3">CGMCC 4.7679</strain>
    </source>
</reference>
<dbReference type="Proteomes" id="UP000658656">
    <property type="component" value="Unassembled WGS sequence"/>
</dbReference>
<dbReference type="SUPFAM" id="SSF46689">
    <property type="entry name" value="Homeodomain-like"/>
    <property type="match status" value="1"/>
</dbReference>
<evidence type="ECO:0000259" key="2">
    <source>
        <dbReference type="Pfam" id="PF00440"/>
    </source>
</evidence>